<dbReference type="STRING" id="703135.A0A2A9NQS2"/>
<dbReference type="InterPro" id="IPR014718">
    <property type="entry name" value="GH-type_carb-bd"/>
</dbReference>
<gene>
    <name evidence="1" type="ORF">AMATHDRAFT_61952</name>
</gene>
<dbReference type="Gene3D" id="2.70.98.10">
    <property type="match status" value="1"/>
</dbReference>
<dbReference type="OrthoDB" id="274691at2759"/>
<protein>
    <recommendedName>
        <fullName evidence="3">Aldose 1-epimerase</fullName>
    </recommendedName>
</protein>
<name>A0A2A9NQS2_9AGAR</name>
<dbReference type="PANTHER" id="PTHR10091">
    <property type="entry name" value="ALDOSE-1-EPIMERASE"/>
    <property type="match status" value="1"/>
</dbReference>
<reference evidence="1 2" key="1">
    <citation type="submission" date="2014-02" db="EMBL/GenBank/DDBJ databases">
        <title>Transposable element dynamics among asymbiotic and ectomycorrhizal Amanita fungi.</title>
        <authorList>
            <consortium name="DOE Joint Genome Institute"/>
            <person name="Hess J."/>
            <person name="Skrede I."/>
            <person name="Wolfe B."/>
            <person name="LaButti K."/>
            <person name="Ohm R.A."/>
            <person name="Grigoriev I.V."/>
            <person name="Pringle A."/>
        </authorList>
    </citation>
    <scope>NUCLEOTIDE SEQUENCE [LARGE SCALE GENOMIC DNA]</scope>
    <source>
        <strain evidence="1 2">SKay4041</strain>
    </source>
</reference>
<dbReference type="InterPro" id="IPR011013">
    <property type="entry name" value="Gal_mutarotase_sf_dom"/>
</dbReference>
<evidence type="ECO:0000313" key="1">
    <source>
        <dbReference type="EMBL" id="PFH50033.1"/>
    </source>
</evidence>
<dbReference type="Pfam" id="PF01263">
    <property type="entry name" value="Aldose_epim"/>
    <property type="match status" value="1"/>
</dbReference>
<dbReference type="InterPro" id="IPR008183">
    <property type="entry name" value="Aldose_1/G6P_1-epimerase"/>
</dbReference>
<dbReference type="GO" id="GO:0033499">
    <property type="term" value="P:galactose catabolic process via UDP-galactose, Leloir pathway"/>
    <property type="evidence" value="ECO:0007669"/>
    <property type="project" value="TreeGrafter"/>
</dbReference>
<dbReference type="GO" id="GO:0004034">
    <property type="term" value="F:aldose 1-epimerase activity"/>
    <property type="evidence" value="ECO:0007669"/>
    <property type="project" value="TreeGrafter"/>
</dbReference>
<dbReference type="PANTHER" id="PTHR10091:SF0">
    <property type="entry name" value="GALACTOSE MUTAROTASE"/>
    <property type="match status" value="1"/>
</dbReference>
<evidence type="ECO:0000313" key="2">
    <source>
        <dbReference type="Proteomes" id="UP000242287"/>
    </source>
</evidence>
<sequence>MSNPSSVLLSCPDSDTTPVSIEILPRGLTIHRFNVWVGGQTHDIVVGPELPEGHLSQKYTNTVIGRYTNRIPVGNHVLEKQGITSNFAAQPNENSRVSLHGGPTGFDSVTWKLLNDSKVELFTQTELSEISTLGPASYAFFRLESPDGDQGYPGKLVVEALIAITPPTIKREAHSQEVKLGSVVLVYRARLAEDKKMVTPVNLTQHWGFNLDASSSPGRLSVKEHTLTIKADRYAELDEYSLPTGTFKETAGDEAHFHSSKKIGSFFPEKGYDDYYIFQDRGKLAPSIYPLNQFTRDTDLISGIIRPIETNRPVVELASSLSGKRLAFFTNQQGVMFYSNNLANPSSGARKVSHGGSGKDNIGDAYTPGSAAFLEFHNPLATFMFPKSEERDDTLLTSEEIYHNFVRCDVYSKETH</sequence>
<dbReference type="EMBL" id="KZ302013">
    <property type="protein sequence ID" value="PFH50033.1"/>
    <property type="molecule type" value="Genomic_DNA"/>
</dbReference>
<proteinExistence type="predicted"/>
<keyword evidence="2" id="KW-1185">Reference proteome</keyword>
<dbReference type="GO" id="GO:0006006">
    <property type="term" value="P:glucose metabolic process"/>
    <property type="evidence" value="ECO:0007669"/>
    <property type="project" value="TreeGrafter"/>
</dbReference>
<evidence type="ECO:0008006" key="3">
    <source>
        <dbReference type="Google" id="ProtNLM"/>
    </source>
</evidence>
<organism evidence="1 2">
    <name type="scientific">Amanita thiersii Skay4041</name>
    <dbReference type="NCBI Taxonomy" id="703135"/>
    <lineage>
        <taxon>Eukaryota</taxon>
        <taxon>Fungi</taxon>
        <taxon>Dikarya</taxon>
        <taxon>Basidiomycota</taxon>
        <taxon>Agaricomycotina</taxon>
        <taxon>Agaricomycetes</taxon>
        <taxon>Agaricomycetidae</taxon>
        <taxon>Agaricales</taxon>
        <taxon>Pluteineae</taxon>
        <taxon>Amanitaceae</taxon>
        <taxon>Amanita</taxon>
    </lineage>
</organism>
<dbReference type="GO" id="GO:0030246">
    <property type="term" value="F:carbohydrate binding"/>
    <property type="evidence" value="ECO:0007669"/>
    <property type="project" value="InterPro"/>
</dbReference>
<dbReference type="Proteomes" id="UP000242287">
    <property type="component" value="Unassembled WGS sequence"/>
</dbReference>
<dbReference type="SUPFAM" id="SSF74650">
    <property type="entry name" value="Galactose mutarotase-like"/>
    <property type="match status" value="1"/>
</dbReference>
<accession>A0A2A9NQS2</accession>
<dbReference type="AlphaFoldDB" id="A0A2A9NQS2"/>